<evidence type="ECO:0000313" key="4">
    <source>
        <dbReference type="Proteomes" id="UP000504603"/>
    </source>
</evidence>
<organism evidence="4 5">
    <name type="scientific">Momordica charantia</name>
    <name type="common">Bitter gourd</name>
    <name type="synonym">Balsam pear</name>
    <dbReference type="NCBI Taxonomy" id="3673"/>
    <lineage>
        <taxon>Eukaryota</taxon>
        <taxon>Viridiplantae</taxon>
        <taxon>Streptophyta</taxon>
        <taxon>Embryophyta</taxon>
        <taxon>Tracheophyta</taxon>
        <taxon>Spermatophyta</taxon>
        <taxon>Magnoliopsida</taxon>
        <taxon>eudicotyledons</taxon>
        <taxon>Gunneridae</taxon>
        <taxon>Pentapetalae</taxon>
        <taxon>rosids</taxon>
        <taxon>fabids</taxon>
        <taxon>Cucurbitales</taxon>
        <taxon>Cucurbitaceae</taxon>
        <taxon>Momordiceae</taxon>
        <taxon>Momordica</taxon>
    </lineage>
</organism>
<accession>A0A6J1D2E8</accession>
<keyword evidence="2" id="KW-0677">Repeat</keyword>
<proteinExistence type="inferred from homology"/>
<protein>
    <submittedName>
        <fullName evidence="5">Pentatricopeptide repeat-containing protein At1g11900-like isoform X1</fullName>
    </submittedName>
</protein>
<reference evidence="5" key="1">
    <citation type="submission" date="2025-08" db="UniProtKB">
        <authorList>
            <consortium name="RefSeq"/>
        </authorList>
    </citation>
    <scope>IDENTIFICATION</scope>
    <source>
        <strain evidence="5">OHB3-1</strain>
    </source>
</reference>
<name>A0A6J1D2E8_MOMCH</name>
<dbReference type="GeneID" id="111016680"/>
<feature type="repeat" description="PPR" evidence="3">
    <location>
        <begin position="287"/>
        <end position="321"/>
    </location>
</feature>
<dbReference type="AlphaFoldDB" id="A0A6J1D2E8"/>
<keyword evidence="4" id="KW-1185">Reference proteome</keyword>
<evidence type="ECO:0000256" key="3">
    <source>
        <dbReference type="PROSITE-ProRule" id="PRU00708"/>
    </source>
</evidence>
<dbReference type="Proteomes" id="UP000504603">
    <property type="component" value="Unplaced"/>
</dbReference>
<gene>
    <name evidence="5" type="primary">LOC111016680</name>
</gene>
<feature type="repeat" description="PPR" evidence="3">
    <location>
        <begin position="322"/>
        <end position="356"/>
    </location>
</feature>
<dbReference type="PROSITE" id="PS51375">
    <property type="entry name" value="PPR"/>
    <property type="match status" value="4"/>
</dbReference>
<dbReference type="KEGG" id="mcha:111016680"/>
<dbReference type="InterPro" id="IPR002885">
    <property type="entry name" value="PPR_rpt"/>
</dbReference>
<dbReference type="Pfam" id="PF13812">
    <property type="entry name" value="PPR_3"/>
    <property type="match status" value="1"/>
</dbReference>
<dbReference type="OrthoDB" id="185373at2759"/>
<sequence length="402" mass="45454">MITMSRYLRLVVETNCEVRTASAFSYISDFSSGGSCRFRNLPSTRKVLHYPYTNCIASFPVGDPQIWLFFANMGKRFSHQSYPTDTSPDEEKVIDEVLNQIVATRDNASRSSHETFDACIYKMCRSGNLAAAAQLLKSLCDGKISLSASKAYDMVLLAASERGDTSLFCQVFKDCLVSCKSLSSATYMNLAKAFISTNDVGKLLEYVKEVIEMTFPNLIVINKIIFAFSKCREIEKALRIFNQMKLLSCKPDLYTYNIILDMLGRAGRMDEILHMFVSMKEAGIAPDIVSYNTLINSLRKVGRLDMCLIYFREMVAMRIEPDLLTYTAMIESFGRSGNIEEALGLLREMKLKNVYPSNYIYKSLISNSMKIGKVELAMSLLNELKLSGSNLANPKDFKRRKR</sequence>
<feature type="repeat" description="PPR" evidence="3">
    <location>
        <begin position="217"/>
        <end position="251"/>
    </location>
</feature>
<evidence type="ECO:0000256" key="1">
    <source>
        <dbReference type="ARBA" id="ARBA00007626"/>
    </source>
</evidence>
<dbReference type="Pfam" id="PF13041">
    <property type="entry name" value="PPR_2"/>
    <property type="match status" value="2"/>
</dbReference>
<evidence type="ECO:0000313" key="5">
    <source>
        <dbReference type="RefSeq" id="XP_022147838.1"/>
    </source>
</evidence>
<dbReference type="NCBIfam" id="TIGR00756">
    <property type="entry name" value="PPR"/>
    <property type="match status" value="4"/>
</dbReference>
<comment type="similarity">
    <text evidence="1">Belongs to the PPR family. P subfamily.</text>
</comment>
<dbReference type="RefSeq" id="XP_022147838.1">
    <property type="nucleotide sequence ID" value="XM_022292146.1"/>
</dbReference>
<feature type="repeat" description="PPR" evidence="3">
    <location>
        <begin position="252"/>
        <end position="286"/>
    </location>
</feature>
<dbReference type="PANTHER" id="PTHR47447:SF28">
    <property type="entry name" value="PENTACOTRIPEPTIDE-REPEAT REGION OF PRORP DOMAIN-CONTAINING PROTEIN"/>
    <property type="match status" value="1"/>
</dbReference>
<dbReference type="InterPro" id="IPR011990">
    <property type="entry name" value="TPR-like_helical_dom_sf"/>
</dbReference>
<dbReference type="Gene3D" id="1.25.40.10">
    <property type="entry name" value="Tetratricopeptide repeat domain"/>
    <property type="match status" value="3"/>
</dbReference>
<evidence type="ECO:0000256" key="2">
    <source>
        <dbReference type="ARBA" id="ARBA00022737"/>
    </source>
</evidence>
<dbReference type="PANTHER" id="PTHR47447">
    <property type="entry name" value="OS03G0856100 PROTEIN"/>
    <property type="match status" value="1"/>
</dbReference>
<dbReference type="SUPFAM" id="SSF81901">
    <property type="entry name" value="HCP-like"/>
    <property type="match status" value="1"/>
</dbReference>